<dbReference type="CDD" id="cd00090">
    <property type="entry name" value="HTH_ARSR"/>
    <property type="match status" value="1"/>
</dbReference>
<dbReference type="PANTHER" id="PTHR37318">
    <property type="entry name" value="BSL7504 PROTEIN"/>
    <property type="match status" value="1"/>
</dbReference>
<protein>
    <submittedName>
        <fullName evidence="2">Transcriptional regulator</fullName>
    </submittedName>
</protein>
<evidence type="ECO:0000313" key="3">
    <source>
        <dbReference type="Proteomes" id="UP000603141"/>
    </source>
</evidence>
<evidence type="ECO:0000259" key="1">
    <source>
        <dbReference type="Pfam" id="PF13601"/>
    </source>
</evidence>
<gene>
    <name evidence="2" type="ORF">JIN85_15755</name>
</gene>
<keyword evidence="3" id="KW-1185">Reference proteome</keyword>
<organism evidence="2 3">
    <name type="scientific">Luteolibacter pohnpeiensis</name>
    <dbReference type="NCBI Taxonomy" id="454153"/>
    <lineage>
        <taxon>Bacteria</taxon>
        <taxon>Pseudomonadati</taxon>
        <taxon>Verrucomicrobiota</taxon>
        <taxon>Verrucomicrobiia</taxon>
        <taxon>Verrucomicrobiales</taxon>
        <taxon>Verrucomicrobiaceae</taxon>
        <taxon>Luteolibacter</taxon>
    </lineage>
</organism>
<sequence length="99" mass="11180">MIDFSQLDRTIHEKGRLSIMTLLASRPNAWPFQDLKAELDMSDGNLITHLRTLEKAEFIQASKLSGDGRPQTLYTLTPTGREAFMSYLAVLEQILNLGK</sequence>
<dbReference type="SUPFAM" id="SSF46785">
    <property type="entry name" value="Winged helix' DNA-binding domain"/>
    <property type="match status" value="1"/>
</dbReference>
<reference evidence="2" key="1">
    <citation type="submission" date="2021-01" db="EMBL/GenBank/DDBJ databases">
        <title>Modified the classification status of verrucomicrobia.</title>
        <authorList>
            <person name="Feng X."/>
        </authorList>
    </citation>
    <scope>NUCLEOTIDE SEQUENCE</scope>
    <source>
        <strain evidence="2">KCTC 22041</strain>
    </source>
</reference>
<dbReference type="Proteomes" id="UP000603141">
    <property type="component" value="Unassembled WGS sequence"/>
</dbReference>
<dbReference type="AlphaFoldDB" id="A0A934S8Q6"/>
<dbReference type="EMBL" id="JAENIJ010000029">
    <property type="protein sequence ID" value="MBK1883873.1"/>
    <property type="molecule type" value="Genomic_DNA"/>
</dbReference>
<evidence type="ECO:0000313" key="2">
    <source>
        <dbReference type="EMBL" id="MBK1883873.1"/>
    </source>
</evidence>
<dbReference type="PANTHER" id="PTHR37318:SF1">
    <property type="entry name" value="BSL7504 PROTEIN"/>
    <property type="match status" value="1"/>
</dbReference>
<dbReference type="InterPro" id="IPR036388">
    <property type="entry name" value="WH-like_DNA-bd_sf"/>
</dbReference>
<dbReference type="InterPro" id="IPR036390">
    <property type="entry name" value="WH_DNA-bd_sf"/>
</dbReference>
<comment type="caution">
    <text evidence="2">The sequence shown here is derived from an EMBL/GenBank/DDBJ whole genome shotgun (WGS) entry which is preliminary data.</text>
</comment>
<dbReference type="InterPro" id="IPR027395">
    <property type="entry name" value="WH_DNA-bd_dom"/>
</dbReference>
<feature type="domain" description="Winged helix DNA-binding" evidence="1">
    <location>
        <begin position="16"/>
        <end position="95"/>
    </location>
</feature>
<dbReference type="Gene3D" id="1.10.10.10">
    <property type="entry name" value="Winged helix-like DNA-binding domain superfamily/Winged helix DNA-binding domain"/>
    <property type="match status" value="1"/>
</dbReference>
<proteinExistence type="predicted"/>
<accession>A0A934S8Q6</accession>
<dbReference type="RefSeq" id="WP_200272469.1">
    <property type="nucleotide sequence ID" value="NZ_JAENIJ010000029.1"/>
</dbReference>
<name>A0A934S8Q6_9BACT</name>
<dbReference type="Pfam" id="PF13601">
    <property type="entry name" value="HTH_34"/>
    <property type="match status" value="1"/>
</dbReference>
<dbReference type="InterPro" id="IPR011991">
    <property type="entry name" value="ArsR-like_HTH"/>
</dbReference>
<dbReference type="GO" id="GO:0006355">
    <property type="term" value="P:regulation of DNA-templated transcription"/>
    <property type="evidence" value="ECO:0007669"/>
    <property type="project" value="UniProtKB-ARBA"/>
</dbReference>